<dbReference type="AlphaFoldDB" id="A0AAW0AI78"/>
<accession>A0AAW0AI78</accession>
<evidence type="ECO:0000313" key="2">
    <source>
        <dbReference type="Proteomes" id="UP001362999"/>
    </source>
</evidence>
<keyword evidence="2" id="KW-1185">Reference proteome</keyword>
<name>A0AAW0AI78_9AGAR</name>
<dbReference type="EMBL" id="JAWWNJ010000063">
    <property type="protein sequence ID" value="KAK7012758.1"/>
    <property type="molecule type" value="Genomic_DNA"/>
</dbReference>
<proteinExistence type="predicted"/>
<protein>
    <submittedName>
        <fullName evidence="1">Uncharacterized protein</fullName>
    </submittedName>
</protein>
<comment type="caution">
    <text evidence="1">The sequence shown here is derived from an EMBL/GenBank/DDBJ whole genome shotgun (WGS) entry which is preliminary data.</text>
</comment>
<sequence>MPDQPAILDLPVSKTALLREAMRGIAAYTRHHTLPLDCINELWQRLWPCIAFQNFYSRILANSFAYLDADADDFDDEDIDIEENYMSQMHLWVIAGIAFCRAPAENTLEPCVTETSGIRRVVAKIWSHVIRDDRTRRTCAEHLGHVVARMLEWDVPGYHDEIVKGAGGTELDLGRLIVDHMAGITEDVNDGELTYGQFKSIWHGLNFFQIRMDEGRGYIIPHGALKVVTRLATALQPWINNHSEDNTLPSRVLLICITFICENLRCEPGIDGVVDALAAGLLPLITRHSAPMDDSPHPHDCAESILGWHLDILNHWRGCVIWDSFSTTFTAARPMDPFMDLAHERIKIKAEFDTEYVPLKFCDNLKVTSAISDPKSSDAAIHSAVKPPERLNFGAVLAAAPVCESPVPDTISPRSLAFMRYLVHHDYLRVKKTAYLYRLLALFQDSGGPCYITFDYTSGKVALKFESTDKWPPVDVLSRSYEVKYPWKETVERAEDAKGELNLDVMLFPDGIGKNYRVFPMRCSYPIYHARMKELHEQRERGEVAEGECYNLIRALVDGLGNTITELHW</sequence>
<evidence type="ECO:0000313" key="1">
    <source>
        <dbReference type="EMBL" id="KAK7012758.1"/>
    </source>
</evidence>
<reference evidence="1 2" key="1">
    <citation type="journal article" date="2024" name="J Genomics">
        <title>Draft genome sequencing and assembly of Favolaschia claudopus CIRM-BRFM 2984 isolated from oak limbs.</title>
        <authorList>
            <person name="Navarro D."/>
            <person name="Drula E."/>
            <person name="Chaduli D."/>
            <person name="Cazenave R."/>
            <person name="Ahrendt S."/>
            <person name="Wang J."/>
            <person name="Lipzen A."/>
            <person name="Daum C."/>
            <person name="Barry K."/>
            <person name="Grigoriev I.V."/>
            <person name="Favel A."/>
            <person name="Rosso M.N."/>
            <person name="Martin F."/>
        </authorList>
    </citation>
    <scope>NUCLEOTIDE SEQUENCE [LARGE SCALE GENOMIC DNA]</scope>
    <source>
        <strain evidence="1 2">CIRM-BRFM 2984</strain>
    </source>
</reference>
<gene>
    <name evidence="1" type="ORF">R3P38DRAFT_3208624</name>
</gene>
<dbReference type="Proteomes" id="UP001362999">
    <property type="component" value="Unassembled WGS sequence"/>
</dbReference>
<organism evidence="1 2">
    <name type="scientific">Favolaschia claudopus</name>
    <dbReference type="NCBI Taxonomy" id="2862362"/>
    <lineage>
        <taxon>Eukaryota</taxon>
        <taxon>Fungi</taxon>
        <taxon>Dikarya</taxon>
        <taxon>Basidiomycota</taxon>
        <taxon>Agaricomycotina</taxon>
        <taxon>Agaricomycetes</taxon>
        <taxon>Agaricomycetidae</taxon>
        <taxon>Agaricales</taxon>
        <taxon>Marasmiineae</taxon>
        <taxon>Mycenaceae</taxon>
        <taxon>Favolaschia</taxon>
    </lineage>
</organism>